<evidence type="ECO:0000313" key="1">
    <source>
        <dbReference type="EMBL" id="KAJ8128388.1"/>
    </source>
</evidence>
<protein>
    <submittedName>
        <fullName evidence="1">Uncharacterized protein</fullName>
    </submittedName>
</protein>
<organism evidence="1 2">
    <name type="scientific">Lasiodiplodia mahajangana</name>
    <dbReference type="NCBI Taxonomy" id="1108764"/>
    <lineage>
        <taxon>Eukaryota</taxon>
        <taxon>Fungi</taxon>
        <taxon>Dikarya</taxon>
        <taxon>Ascomycota</taxon>
        <taxon>Pezizomycotina</taxon>
        <taxon>Dothideomycetes</taxon>
        <taxon>Dothideomycetes incertae sedis</taxon>
        <taxon>Botryosphaeriales</taxon>
        <taxon>Botryosphaeriaceae</taxon>
        <taxon>Lasiodiplodia</taxon>
    </lineage>
</organism>
<proteinExistence type="predicted"/>
<gene>
    <name evidence="1" type="ORF">O1611_g5248</name>
</gene>
<keyword evidence="2" id="KW-1185">Reference proteome</keyword>
<dbReference type="Proteomes" id="UP001153332">
    <property type="component" value="Unassembled WGS sequence"/>
</dbReference>
<comment type="caution">
    <text evidence="1">The sequence shown here is derived from an EMBL/GenBank/DDBJ whole genome shotgun (WGS) entry which is preliminary data.</text>
</comment>
<reference evidence="1" key="1">
    <citation type="submission" date="2022-12" db="EMBL/GenBank/DDBJ databases">
        <title>Genome Sequence of Lasiodiplodia mahajangana.</title>
        <authorList>
            <person name="Buettner E."/>
        </authorList>
    </citation>
    <scope>NUCLEOTIDE SEQUENCE</scope>
    <source>
        <strain evidence="1">VT137</strain>
    </source>
</reference>
<accession>A0ACC2JLL2</accession>
<name>A0ACC2JLL2_9PEZI</name>
<sequence length="93" mass="10192">MPVYQGVADPNGLQDPVAPMYIVAGGAGNIEGLSDVGDRQAYNAFAYADDFSYARVSILDKNQLQVQFIRSTTGEVLDESMLYKSHTKQFVVQ</sequence>
<dbReference type="EMBL" id="JAPUUL010001085">
    <property type="protein sequence ID" value="KAJ8128388.1"/>
    <property type="molecule type" value="Genomic_DNA"/>
</dbReference>
<evidence type="ECO:0000313" key="2">
    <source>
        <dbReference type="Proteomes" id="UP001153332"/>
    </source>
</evidence>